<organism evidence="2 3">
    <name type="scientific">Marinisporobacter balticus</name>
    <dbReference type="NCBI Taxonomy" id="2018667"/>
    <lineage>
        <taxon>Bacteria</taxon>
        <taxon>Bacillati</taxon>
        <taxon>Bacillota</taxon>
        <taxon>Clostridia</taxon>
        <taxon>Peptostreptococcales</taxon>
        <taxon>Thermotaleaceae</taxon>
        <taxon>Marinisporobacter</taxon>
    </lineage>
</organism>
<dbReference type="EMBL" id="SLWV01000028">
    <property type="protein sequence ID" value="TCO70006.1"/>
    <property type="molecule type" value="Genomic_DNA"/>
</dbReference>
<gene>
    <name evidence="2" type="ORF">EV214_1281</name>
</gene>
<accession>A0A4R2KHN2</accession>
<reference evidence="2 3" key="1">
    <citation type="submission" date="2019-03" db="EMBL/GenBank/DDBJ databases">
        <title>Genomic Encyclopedia of Type Strains, Phase IV (KMG-IV): sequencing the most valuable type-strain genomes for metagenomic binning, comparative biology and taxonomic classification.</title>
        <authorList>
            <person name="Goeker M."/>
        </authorList>
    </citation>
    <scope>NUCLEOTIDE SEQUENCE [LARGE SCALE GENOMIC DNA]</scope>
    <source>
        <strain evidence="2 3">DSM 102940</strain>
    </source>
</reference>
<dbReference type="OrthoDB" id="9810174at2"/>
<dbReference type="Proteomes" id="UP000294919">
    <property type="component" value="Unassembled WGS sequence"/>
</dbReference>
<keyword evidence="3" id="KW-1185">Reference proteome</keyword>
<dbReference type="AlphaFoldDB" id="A0A4R2KHN2"/>
<dbReference type="Pfam" id="PF07484">
    <property type="entry name" value="Collar"/>
    <property type="match status" value="1"/>
</dbReference>
<proteinExistence type="predicted"/>
<comment type="caution">
    <text evidence="2">The sequence shown here is derived from an EMBL/GenBank/DDBJ whole genome shotgun (WGS) entry which is preliminary data.</text>
</comment>
<dbReference type="Gene3D" id="3.90.1340.10">
    <property type="entry name" value="Phage tail collar domain"/>
    <property type="match status" value="1"/>
</dbReference>
<feature type="domain" description="Phage tail collar" evidence="1">
    <location>
        <begin position="7"/>
        <end position="63"/>
    </location>
</feature>
<dbReference type="InterPro" id="IPR011083">
    <property type="entry name" value="Phage_tail_collar_dom"/>
</dbReference>
<dbReference type="RefSeq" id="WP_132247221.1">
    <property type="nucleotide sequence ID" value="NZ_SLWV01000028.1"/>
</dbReference>
<sequence length="172" mass="18683">MSEPFIGEIKIFGFNFAPRDWAFCDGQLLPISQNTALFSILSTMYGGNGRTDFGLPNLMGRVPIHPGTAPGLQTRRLGQMIGCESVTLTEEQIPSHTHQAIAMRSGDKDTNPQNKLLGTGGGYGYVTTDDHPVNMSSAALQTTGNSHPHENRQPFLAMNFCIALTGIYPQRS</sequence>
<evidence type="ECO:0000259" key="1">
    <source>
        <dbReference type="Pfam" id="PF07484"/>
    </source>
</evidence>
<name>A0A4R2KHN2_9FIRM</name>
<dbReference type="InterPro" id="IPR037053">
    <property type="entry name" value="Phage_tail_collar_dom_sf"/>
</dbReference>
<evidence type="ECO:0000313" key="3">
    <source>
        <dbReference type="Proteomes" id="UP000294919"/>
    </source>
</evidence>
<evidence type="ECO:0000313" key="2">
    <source>
        <dbReference type="EMBL" id="TCO70006.1"/>
    </source>
</evidence>
<dbReference type="SUPFAM" id="SSF88874">
    <property type="entry name" value="Receptor-binding domain of short tail fibre protein gp12"/>
    <property type="match status" value="1"/>
</dbReference>
<protein>
    <submittedName>
        <fullName evidence="2">Microcystin-dependent protein</fullName>
    </submittedName>
</protein>